<evidence type="ECO:0000256" key="6">
    <source>
        <dbReference type="ARBA" id="ARBA00023242"/>
    </source>
</evidence>
<keyword evidence="8" id="KW-0010">Activator</keyword>
<dbReference type="GO" id="GO:0016592">
    <property type="term" value="C:mediator complex"/>
    <property type="evidence" value="ECO:0007669"/>
    <property type="project" value="InterPro"/>
</dbReference>
<evidence type="ECO:0000313" key="10">
    <source>
        <dbReference type="Proteomes" id="UP000247702"/>
    </source>
</evidence>
<dbReference type="GO" id="GO:0006369">
    <property type="term" value="P:termination of RNA polymerase II transcription"/>
    <property type="evidence" value="ECO:0007669"/>
    <property type="project" value="TreeGrafter"/>
</dbReference>
<comment type="subunit">
    <text evidence="8">Component of the Mediator complex.</text>
</comment>
<sequence length="233" mass="26975">MFSKRAYKFFFFKKNMTAVLPTVLFECSLHGHISNKLKAKLLDRLIGICGTHPIPIFEHEIGFIPTIQTTEGPHRNEDVLLRLKSPIEEDDLTKRQWTLCQLGHPETRTGRTVTVRPVLYSKISVGDALKFMTVLGYSYTFEYAKKGIIFTYRDILKISITQIFKLEVQHDVSKLTPFDPKENWIVEVTTIPVQQDQVDAYCLELKYFGDSLEGILNLFHVEHLVLQNKIHYS</sequence>
<keyword evidence="10" id="KW-1185">Reference proteome</keyword>
<comment type="caution">
    <text evidence="9">The sequence shown here is derived from an EMBL/GenBank/DDBJ whole genome shotgun (WGS) entry which is preliminary data.</text>
</comment>
<organism evidence="9 10">
    <name type="scientific">Rhizophagus clarus</name>
    <dbReference type="NCBI Taxonomy" id="94130"/>
    <lineage>
        <taxon>Eukaryota</taxon>
        <taxon>Fungi</taxon>
        <taxon>Fungi incertae sedis</taxon>
        <taxon>Mucoromycota</taxon>
        <taxon>Glomeromycotina</taxon>
        <taxon>Glomeromycetes</taxon>
        <taxon>Glomerales</taxon>
        <taxon>Glomeraceae</taxon>
        <taxon>Rhizophagus</taxon>
    </lineage>
</organism>
<evidence type="ECO:0000256" key="4">
    <source>
        <dbReference type="ARBA" id="ARBA00023015"/>
    </source>
</evidence>
<accession>A0A2Z6RYL7</accession>
<reference evidence="9 10" key="1">
    <citation type="submission" date="2017-11" db="EMBL/GenBank/DDBJ databases">
        <title>The genome of Rhizophagus clarus HR1 reveals common genetic basis of auxotrophy among arbuscular mycorrhizal fungi.</title>
        <authorList>
            <person name="Kobayashi Y."/>
        </authorList>
    </citation>
    <scope>NUCLEOTIDE SEQUENCE [LARGE SCALE GENOMIC DNA]</scope>
    <source>
        <strain evidence="9 10">HR1</strain>
    </source>
</reference>
<keyword evidence="4 8" id="KW-0805">Transcription regulation</keyword>
<evidence type="ECO:0000256" key="5">
    <source>
        <dbReference type="ARBA" id="ARBA00023163"/>
    </source>
</evidence>
<evidence type="ECO:0000256" key="2">
    <source>
        <dbReference type="ARBA" id="ARBA00009814"/>
    </source>
</evidence>
<protein>
    <recommendedName>
        <fullName evidence="3 8">Mediator of RNA polymerase II transcription subunit 18</fullName>
    </recommendedName>
    <alternativeName>
        <fullName evidence="7 8">Mediator complex subunit 18</fullName>
    </alternativeName>
</protein>
<name>A0A2Z6RYL7_9GLOM</name>
<evidence type="ECO:0000256" key="1">
    <source>
        <dbReference type="ARBA" id="ARBA00004123"/>
    </source>
</evidence>
<dbReference type="Gene3D" id="2.40.320.10">
    <property type="entry name" value="Hypothetical Protein Pfu-838710-001"/>
    <property type="match status" value="1"/>
</dbReference>
<evidence type="ECO:0000256" key="3">
    <source>
        <dbReference type="ARBA" id="ARBA00019612"/>
    </source>
</evidence>
<proteinExistence type="inferred from homology"/>
<dbReference type="PANTHER" id="PTHR13321:SF2">
    <property type="entry name" value="MEDIATOR OF RNA POLYMERASE II TRANSCRIPTION SUBUNIT 18"/>
    <property type="match status" value="1"/>
</dbReference>
<dbReference type="InterPro" id="IPR019095">
    <property type="entry name" value="Mediator_Med18"/>
</dbReference>
<comment type="similarity">
    <text evidence="2 8">Belongs to the Mediator complex subunit 18 family.</text>
</comment>
<dbReference type="GO" id="GO:0003712">
    <property type="term" value="F:transcription coregulator activity"/>
    <property type="evidence" value="ECO:0007669"/>
    <property type="project" value="InterPro"/>
</dbReference>
<gene>
    <name evidence="8" type="primary">MED18</name>
    <name evidence="9" type="ORF">RclHR1_04400013</name>
</gene>
<dbReference type="AlphaFoldDB" id="A0A2Z6RYL7"/>
<evidence type="ECO:0000313" key="9">
    <source>
        <dbReference type="EMBL" id="GBC01990.1"/>
    </source>
</evidence>
<evidence type="ECO:0000256" key="7">
    <source>
        <dbReference type="ARBA" id="ARBA00032012"/>
    </source>
</evidence>
<comment type="function">
    <text evidence="8">Component of the Mediator complex, a coactivator involved in the regulated transcription of nearly all RNA polymerase II-dependent genes. Mediator functions as a bridge to convey information from gene-specific regulatory proteins to the basal RNA polymerase II transcription machinery. Mediator is recruited to promoters by direct interactions with regulatory proteins and serves as a scaffold for the assembly of a functional preinitiation complex with RNA polymerase II and the general transcription factors.</text>
</comment>
<dbReference type="EMBL" id="BEXD01003780">
    <property type="protein sequence ID" value="GBC01990.1"/>
    <property type="molecule type" value="Genomic_DNA"/>
</dbReference>
<dbReference type="GO" id="GO:0006357">
    <property type="term" value="P:regulation of transcription by RNA polymerase II"/>
    <property type="evidence" value="ECO:0007669"/>
    <property type="project" value="InterPro"/>
</dbReference>
<dbReference type="GO" id="GO:0070847">
    <property type="term" value="C:core mediator complex"/>
    <property type="evidence" value="ECO:0007669"/>
    <property type="project" value="TreeGrafter"/>
</dbReference>
<comment type="subcellular location">
    <subcellularLocation>
        <location evidence="1 8">Nucleus</location>
    </subcellularLocation>
</comment>
<dbReference type="Pfam" id="PF09637">
    <property type="entry name" value="Med18"/>
    <property type="match status" value="1"/>
</dbReference>
<keyword evidence="5 8" id="KW-0804">Transcription</keyword>
<evidence type="ECO:0000256" key="8">
    <source>
        <dbReference type="RuleBase" id="RU364150"/>
    </source>
</evidence>
<keyword evidence="6 8" id="KW-0539">Nucleus</keyword>
<dbReference type="PANTHER" id="PTHR13321">
    <property type="entry name" value="MEDIATOR OF RNA POLYMERASE II TRANSCRIPTION, SUBUNIT 18"/>
    <property type="match status" value="1"/>
</dbReference>
<dbReference type="Proteomes" id="UP000247702">
    <property type="component" value="Unassembled WGS sequence"/>
</dbReference>
<dbReference type="STRING" id="94130.A0A2Z6RYL7"/>